<comment type="similarity">
    <text evidence="2">Belongs to the peptidase S9A family.</text>
</comment>
<feature type="region of interest" description="Disordered" evidence="9">
    <location>
        <begin position="671"/>
        <end position="692"/>
    </location>
</feature>
<keyword evidence="6" id="KW-0378">Hydrolase</keyword>
<evidence type="ECO:0000313" key="11">
    <source>
        <dbReference type="Proteomes" id="UP000095280"/>
    </source>
</evidence>
<comment type="catalytic activity">
    <reaction evidence="1">
        <text>Hydrolysis of Pro-|-Xaa &gt;&gt; Ala-|-Xaa in oligopeptides.</text>
        <dbReference type="EC" id="3.4.21.26"/>
    </reaction>
</comment>
<evidence type="ECO:0000256" key="9">
    <source>
        <dbReference type="SAM" id="MobiDB-lite"/>
    </source>
</evidence>
<feature type="region of interest" description="Disordered" evidence="9">
    <location>
        <begin position="25"/>
        <end position="50"/>
    </location>
</feature>
<dbReference type="Pfam" id="PF00326">
    <property type="entry name" value="Peptidase_S9"/>
    <property type="match status" value="1"/>
</dbReference>
<dbReference type="GO" id="GO:0005829">
    <property type="term" value="C:cytosol"/>
    <property type="evidence" value="ECO:0007669"/>
    <property type="project" value="TreeGrafter"/>
</dbReference>
<sequence>HELSKKSRQISPRILEIAIADGQPDARNLGKGHQQANTATQAGAAGAAGQRSARRMAQRLVQLHWVAEAAALEQALGVSTAIIAKLAPGRLKAVGFGPDDMSGKLQAPLTQQGRRPRRACALVQVALARVIRAETDDDETTGAIGVRRPQHQYSTLDLFQIIAPHQSDYLVFDFTTTLVRKSSPKGFDASEYTEKQVFYTSKDGTRVPMFIVRHRDLEGPAPCLLYGYGGFNISIMPYFSTDRLPLLRNYRCAFAVANIRGGDEFGEDWHLGGCLMNKQNCFDDFIAAAEYLVKEGVALPDKLVIEGASNGGLLVAACALQRPDLYAGVVCSMGVLDMLRFHKFTIGHGWVSDYGTPDGSKSEFRNVFAYSPLHNVARVADRSDWGSDFPALLVLTASHDDRVMALHSLKFVAEVQYRLGSRPGQTRPLLARIETKDGHGFGRPLNKTIEERADVYCFMQRSLALPGPRVGEAGGGVGGGGRRGSSRARRRQRRLLLIWLLVLFQLLSHLYSGGGGGSSDDVSATAPLAIMLLDLGGIGGPSRCCTAWIRRCCRCRRRPSARDRNSASRSSSWLDTDGSRLLSLLDSAAEDSLPDLLAAPSAVSAAGAAFEASVATVAAACTLAPAVVDADDVVADVVEEAPDSSLTVLSAAPLAARLETLHATAGEAKFGAGAAGSSGRGETGEGGGDAAAAASIRSSSWTTAAALSCRPPSPLSSSKPFRQASVSPSTSEPPVLGVARALSSRLTERGRRIPAHQSSLSTFASKSPSSSDVIVPARCVRSSRSSRRWQPAAEGTARRRRAAAAVDVGLRAGQPLQRLQWRRRRCTLTVVVAEPVSVVTVGLAPSNPSPYSTRRSGSERARNDDVLQRRHAASTSASVSAMKSSAKSNGGGGSGGDEDRSGCCCCGFGGTGGGPVWRRCCNDGIVAAKSAAKRALSAQEIGIGGIEVGGEISGFCVGGSSGCSGSRVCEPRDPVDAAREPRPLRVAAAAMAAAAVADVIVVARRAPPGERLGKERELLER</sequence>
<evidence type="ECO:0000313" key="12">
    <source>
        <dbReference type="WBParaSite" id="maker-uti_cns_0011065-snap-gene-0.4-mRNA-1"/>
    </source>
</evidence>
<accession>A0A1I8IBP4</accession>
<dbReference type="PANTHER" id="PTHR42881">
    <property type="entry name" value="PROLYL ENDOPEPTIDASE"/>
    <property type="match status" value="1"/>
</dbReference>
<dbReference type="PROSITE" id="PS00708">
    <property type="entry name" value="PRO_ENDOPEP_SER"/>
    <property type="match status" value="1"/>
</dbReference>
<evidence type="ECO:0000256" key="5">
    <source>
        <dbReference type="ARBA" id="ARBA00022670"/>
    </source>
</evidence>
<dbReference type="InterPro" id="IPR051167">
    <property type="entry name" value="Prolyl_oligopep/macrocyclase"/>
</dbReference>
<dbReference type="AlphaFoldDB" id="A0A1I8IBP4"/>
<keyword evidence="11" id="KW-1185">Reference proteome</keyword>
<feature type="compositionally biased region" description="Low complexity" evidence="9">
    <location>
        <begin position="32"/>
        <end position="50"/>
    </location>
</feature>
<feature type="domain" description="Peptidase S9 prolyl oligopeptidase catalytic" evidence="10">
    <location>
        <begin position="240"/>
        <end position="463"/>
    </location>
</feature>
<dbReference type="InterPro" id="IPR001375">
    <property type="entry name" value="Peptidase_S9_cat"/>
</dbReference>
<dbReference type="FunFam" id="3.40.50.1820:FF:000005">
    <property type="entry name" value="Prolyl endopeptidase"/>
    <property type="match status" value="1"/>
</dbReference>
<dbReference type="GO" id="GO:0070012">
    <property type="term" value="F:oligopeptidase activity"/>
    <property type="evidence" value="ECO:0007669"/>
    <property type="project" value="TreeGrafter"/>
</dbReference>
<evidence type="ECO:0000256" key="3">
    <source>
        <dbReference type="ARBA" id="ARBA00011897"/>
    </source>
</evidence>
<reference evidence="12" key="1">
    <citation type="submission" date="2016-11" db="UniProtKB">
        <authorList>
            <consortium name="WormBaseParasite"/>
        </authorList>
    </citation>
    <scope>IDENTIFICATION</scope>
</reference>
<dbReference type="InterPro" id="IPR002471">
    <property type="entry name" value="Pept_S9_AS"/>
</dbReference>
<keyword evidence="7" id="KW-0720">Serine protease</keyword>
<dbReference type="InterPro" id="IPR002470">
    <property type="entry name" value="Peptidase_S9A"/>
</dbReference>
<evidence type="ECO:0000256" key="8">
    <source>
        <dbReference type="ARBA" id="ARBA00029698"/>
    </source>
</evidence>
<dbReference type="SUPFAM" id="SSF53474">
    <property type="entry name" value="alpha/beta-Hydrolases"/>
    <property type="match status" value="1"/>
</dbReference>
<evidence type="ECO:0000256" key="7">
    <source>
        <dbReference type="ARBA" id="ARBA00022825"/>
    </source>
</evidence>
<dbReference type="WBParaSite" id="maker-uti_cns_0011065-snap-gene-0.4-mRNA-1">
    <property type="protein sequence ID" value="maker-uti_cns_0011065-snap-gene-0.4-mRNA-1"/>
    <property type="gene ID" value="maker-uti_cns_0011065-snap-gene-0.4"/>
</dbReference>
<evidence type="ECO:0000256" key="6">
    <source>
        <dbReference type="ARBA" id="ARBA00022801"/>
    </source>
</evidence>
<dbReference type="InterPro" id="IPR029058">
    <property type="entry name" value="AB_hydrolase_fold"/>
</dbReference>
<feature type="region of interest" description="Disordered" evidence="9">
    <location>
        <begin position="707"/>
        <end position="770"/>
    </location>
</feature>
<feature type="region of interest" description="Disordered" evidence="9">
    <location>
        <begin position="842"/>
        <end position="896"/>
    </location>
</feature>
<dbReference type="Proteomes" id="UP000095280">
    <property type="component" value="Unplaced"/>
</dbReference>
<feature type="compositionally biased region" description="Basic and acidic residues" evidence="9">
    <location>
        <begin position="856"/>
        <end position="868"/>
    </location>
</feature>
<dbReference type="EC" id="3.4.21.26" evidence="3"/>
<dbReference type="PANTHER" id="PTHR42881:SF2">
    <property type="entry name" value="PROLYL ENDOPEPTIDASE"/>
    <property type="match status" value="1"/>
</dbReference>
<dbReference type="GO" id="GO:0004252">
    <property type="term" value="F:serine-type endopeptidase activity"/>
    <property type="evidence" value="ECO:0007669"/>
    <property type="project" value="UniProtKB-EC"/>
</dbReference>
<feature type="compositionally biased region" description="Polar residues" evidence="9">
    <location>
        <begin position="756"/>
        <end position="770"/>
    </location>
</feature>
<organism evidence="11 12">
    <name type="scientific">Macrostomum lignano</name>
    <dbReference type="NCBI Taxonomy" id="282301"/>
    <lineage>
        <taxon>Eukaryota</taxon>
        <taxon>Metazoa</taxon>
        <taxon>Spiralia</taxon>
        <taxon>Lophotrochozoa</taxon>
        <taxon>Platyhelminthes</taxon>
        <taxon>Rhabditophora</taxon>
        <taxon>Macrostomorpha</taxon>
        <taxon>Macrostomida</taxon>
        <taxon>Macrostomidae</taxon>
        <taxon>Macrostomum</taxon>
    </lineage>
</organism>
<name>A0A1I8IBP4_9PLAT</name>
<dbReference type="Gene3D" id="3.40.50.1820">
    <property type="entry name" value="alpha/beta hydrolase"/>
    <property type="match status" value="1"/>
</dbReference>
<dbReference type="GO" id="GO:0006508">
    <property type="term" value="P:proteolysis"/>
    <property type="evidence" value="ECO:0007669"/>
    <property type="project" value="UniProtKB-KW"/>
</dbReference>
<keyword evidence="5" id="KW-0645">Protease</keyword>
<feature type="compositionally biased region" description="Low complexity" evidence="9">
    <location>
        <begin position="873"/>
        <end position="888"/>
    </location>
</feature>
<protein>
    <recommendedName>
        <fullName evidence="4">Prolyl endopeptidase</fullName>
        <ecNumber evidence="3">3.4.21.26</ecNumber>
    </recommendedName>
    <alternativeName>
        <fullName evidence="8">Post-proline cleaving enzyme</fullName>
    </alternativeName>
</protein>
<evidence type="ECO:0000259" key="10">
    <source>
        <dbReference type="Pfam" id="PF00326"/>
    </source>
</evidence>
<dbReference type="PRINTS" id="PR00862">
    <property type="entry name" value="PROLIGOPTASE"/>
</dbReference>
<evidence type="ECO:0000256" key="1">
    <source>
        <dbReference type="ARBA" id="ARBA00001070"/>
    </source>
</evidence>
<proteinExistence type="inferred from homology"/>
<evidence type="ECO:0000256" key="4">
    <source>
        <dbReference type="ARBA" id="ARBA00016310"/>
    </source>
</evidence>
<feature type="compositionally biased region" description="Gly residues" evidence="9">
    <location>
        <begin position="673"/>
        <end position="689"/>
    </location>
</feature>
<evidence type="ECO:0000256" key="2">
    <source>
        <dbReference type="ARBA" id="ARBA00005228"/>
    </source>
</evidence>